<name>A0A3G9J7Q4_9FIRM</name>
<dbReference type="RefSeq" id="WP_125119976.1">
    <property type="nucleotide sequence ID" value="NZ_AP019309.1"/>
</dbReference>
<dbReference type="InParanoid" id="A0A3G9J7Q4"/>
<sequence length="138" mass="15812">MKKCNSIDKVLIRLTFYMEFFISTILAVTVFIAAIYLILDIPHLINNKLLTSGVHEILSYCFNLIILVEFIRMLVKHSMENVIEVLIFAIARGLIVDHANTVSLAISILALAVLFAVRKYLLLPDDFISDEEKYEHQQ</sequence>
<keyword evidence="5 6" id="KW-0472">Membrane</keyword>
<dbReference type="EMBL" id="AP019309">
    <property type="protein sequence ID" value="BBH27227.1"/>
    <property type="molecule type" value="Genomic_DNA"/>
</dbReference>
<evidence type="ECO:0000313" key="7">
    <source>
        <dbReference type="EMBL" id="BBH27227.1"/>
    </source>
</evidence>
<accession>A0A3G9J7Q4</accession>
<dbReference type="AlphaFoldDB" id="A0A3G9J7Q4"/>
<evidence type="ECO:0000256" key="3">
    <source>
        <dbReference type="ARBA" id="ARBA00022692"/>
    </source>
</evidence>
<feature type="transmembrane region" description="Helical" evidence="6">
    <location>
        <begin position="95"/>
        <end position="117"/>
    </location>
</feature>
<keyword evidence="2" id="KW-1003">Cell membrane</keyword>
<evidence type="ECO:0008006" key="9">
    <source>
        <dbReference type="Google" id="ProtNLM"/>
    </source>
</evidence>
<keyword evidence="8" id="KW-1185">Reference proteome</keyword>
<dbReference type="Proteomes" id="UP000268059">
    <property type="component" value="Chromosome"/>
</dbReference>
<dbReference type="GO" id="GO:0005886">
    <property type="term" value="C:plasma membrane"/>
    <property type="evidence" value="ECO:0007669"/>
    <property type="project" value="UniProtKB-SubCell"/>
</dbReference>
<evidence type="ECO:0000256" key="1">
    <source>
        <dbReference type="ARBA" id="ARBA00004651"/>
    </source>
</evidence>
<evidence type="ECO:0000256" key="4">
    <source>
        <dbReference type="ARBA" id="ARBA00022989"/>
    </source>
</evidence>
<evidence type="ECO:0000256" key="5">
    <source>
        <dbReference type="ARBA" id="ARBA00023136"/>
    </source>
</evidence>
<dbReference type="KEGG" id="ebm:SG0102_21610"/>
<keyword evidence="4 6" id="KW-1133">Transmembrane helix</keyword>
<keyword evidence="3 6" id="KW-0812">Transmembrane</keyword>
<comment type="subcellular location">
    <subcellularLocation>
        <location evidence="1">Cell membrane</location>
        <topology evidence="1">Multi-pass membrane protein</topology>
    </subcellularLocation>
</comment>
<proteinExistence type="predicted"/>
<reference evidence="7 8" key="1">
    <citation type="submission" date="2018-11" db="EMBL/GenBank/DDBJ databases">
        <title>Novel Erysipelotrichaceae bacterium isolated from small intestine of a swine.</title>
        <authorList>
            <person name="Kim J.S."/>
            <person name="Choe H."/>
            <person name="Lee Y.R."/>
            <person name="Kim K.M."/>
            <person name="Park D.S."/>
        </authorList>
    </citation>
    <scope>NUCLEOTIDE SEQUENCE [LARGE SCALE GENOMIC DNA]</scope>
    <source>
        <strain evidence="7 8">SG0102</strain>
    </source>
</reference>
<dbReference type="Pfam" id="PF06146">
    <property type="entry name" value="PsiE"/>
    <property type="match status" value="1"/>
</dbReference>
<evidence type="ECO:0000313" key="8">
    <source>
        <dbReference type="Proteomes" id="UP000268059"/>
    </source>
</evidence>
<evidence type="ECO:0000256" key="2">
    <source>
        <dbReference type="ARBA" id="ARBA00022475"/>
    </source>
</evidence>
<dbReference type="OrthoDB" id="362826at2"/>
<gene>
    <name evidence="7" type="ORF">SG0102_21610</name>
</gene>
<evidence type="ECO:0000256" key="6">
    <source>
        <dbReference type="SAM" id="Phobius"/>
    </source>
</evidence>
<dbReference type="InterPro" id="IPR020948">
    <property type="entry name" value="P_starv_induced_PsiE-like"/>
</dbReference>
<protein>
    <recommendedName>
        <fullName evidence="9">Transporter</fullName>
    </recommendedName>
</protein>
<feature type="transmembrane region" description="Helical" evidence="6">
    <location>
        <begin position="57"/>
        <end position="75"/>
    </location>
</feature>
<organism evidence="7 8">
    <name type="scientific">Intestinibaculum porci</name>
    <dbReference type="NCBI Taxonomy" id="2487118"/>
    <lineage>
        <taxon>Bacteria</taxon>
        <taxon>Bacillati</taxon>
        <taxon>Bacillota</taxon>
        <taxon>Erysipelotrichia</taxon>
        <taxon>Erysipelotrichales</taxon>
        <taxon>Erysipelotrichaceae</taxon>
        <taxon>Intestinibaculum</taxon>
    </lineage>
</organism>
<feature type="transmembrane region" description="Helical" evidence="6">
    <location>
        <begin position="20"/>
        <end position="45"/>
    </location>
</feature>